<evidence type="ECO:0000313" key="2">
    <source>
        <dbReference type="EMBL" id="CDP09325.1"/>
    </source>
</evidence>
<reference evidence="3" key="1">
    <citation type="journal article" date="2014" name="Science">
        <title>The coffee genome provides insight into the convergent evolution of caffeine biosynthesis.</title>
        <authorList>
            <person name="Denoeud F."/>
            <person name="Carretero-Paulet L."/>
            <person name="Dereeper A."/>
            <person name="Droc G."/>
            <person name="Guyot R."/>
            <person name="Pietrella M."/>
            <person name="Zheng C."/>
            <person name="Alberti A."/>
            <person name="Anthony F."/>
            <person name="Aprea G."/>
            <person name="Aury J.M."/>
            <person name="Bento P."/>
            <person name="Bernard M."/>
            <person name="Bocs S."/>
            <person name="Campa C."/>
            <person name="Cenci A."/>
            <person name="Combes M.C."/>
            <person name="Crouzillat D."/>
            <person name="Da Silva C."/>
            <person name="Daddiego L."/>
            <person name="De Bellis F."/>
            <person name="Dussert S."/>
            <person name="Garsmeur O."/>
            <person name="Gayraud T."/>
            <person name="Guignon V."/>
            <person name="Jahn K."/>
            <person name="Jamilloux V."/>
            <person name="Joet T."/>
            <person name="Labadie K."/>
            <person name="Lan T."/>
            <person name="Leclercq J."/>
            <person name="Lepelley M."/>
            <person name="Leroy T."/>
            <person name="Li L.T."/>
            <person name="Librado P."/>
            <person name="Lopez L."/>
            <person name="Munoz A."/>
            <person name="Noel B."/>
            <person name="Pallavicini A."/>
            <person name="Perrotta G."/>
            <person name="Poncet V."/>
            <person name="Pot D."/>
            <person name="Priyono X."/>
            <person name="Rigoreau M."/>
            <person name="Rouard M."/>
            <person name="Rozas J."/>
            <person name="Tranchant-Dubreuil C."/>
            <person name="VanBuren R."/>
            <person name="Zhang Q."/>
            <person name="Andrade A.C."/>
            <person name="Argout X."/>
            <person name="Bertrand B."/>
            <person name="de Kochko A."/>
            <person name="Graziosi G."/>
            <person name="Henry R.J."/>
            <person name="Jayarama X."/>
            <person name="Ming R."/>
            <person name="Nagai C."/>
            <person name="Rounsley S."/>
            <person name="Sankoff D."/>
            <person name="Giuliano G."/>
            <person name="Albert V.A."/>
            <person name="Wincker P."/>
            <person name="Lashermes P."/>
        </authorList>
    </citation>
    <scope>NUCLEOTIDE SEQUENCE [LARGE SCALE GENOMIC DNA]</scope>
    <source>
        <strain evidence="3">cv. DH200-94</strain>
    </source>
</reference>
<dbReference type="STRING" id="49390.A0A068ULB6"/>
<dbReference type="EMBL" id="HG739122">
    <property type="protein sequence ID" value="CDP09325.1"/>
    <property type="molecule type" value="Genomic_DNA"/>
</dbReference>
<dbReference type="PANTHER" id="PTHR15818:SF2">
    <property type="entry name" value="G-PATCH DOMAIN AND KOW MOTIFS-CONTAINING PROTEIN"/>
    <property type="match status" value="1"/>
</dbReference>
<dbReference type="OrthoDB" id="5577072at2759"/>
<feature type="compositionally biased region" description="Polar residues" evidence="1">
    <location>
        <begin position="1"/>
        <end position="16"/>
    </location>
</feature>
<feature type="region of interest" description="Disordered" evidence="1">
    <location>
        <begin position="1"/>
        <end position="56"/>
    </location>
</feature>
<dbReference type="InterPro" id="IPR045166">
    <property type="entry name" value="Spp2-like"/>
</dbReference>
<dbReference type="Proteomes" id="UP000295252">
    <property type="component" value="Chromosome IV"/>
</dbReference>
<dbReference type="Gramene" id="CDP09325">
    <property type="protein sequence ID" value="CDP09325"/>
    <property type="gene ID" value="GSCOC_T00028642001"/>
</dbReference>
<name>A0A068ULB6_COFCA</name>
<sequence>MKLSFSLSSKPQNSTLEKPFAAATDSGESKEFVTEFDSSKAPTAKNRDNRVIPPKPNKWRLTKKMKNLELPLQSDAQEQPMLQFEVVEFGPFDPTSESMSYDLNLHNSSNGALLLPCCIILFFFFL</sequence>
<dbReference type="PhylomeDB" id="A0A068ULB6"/>
<organism evidence="2 3">
    <name type="scientific">Coffea canephora</name>
    <name type="common">Robusta coffee</name>
    <dbReference type="NCBI Taxonomy" id="49390"/>
    <lineage>
        <taxon>Eukaryota</taxon>
        <taxon>Viridiplantae</taxon>
        <taxon>Streptophyta</taxon>
        <taxon>Embryophyta</taxon>
        <taxon>Tracheophyta</taxon>
        <taxon>Spermatophyta</taxon>
        <taxon>Magnoliopsida</taxon>
        <taxon>eudicotyledons</taxon>
        <taxon>Gunneridae</taxon>
        <taxon>Pentapetalae</taxon>
        <taxon>asterids</taxon>
        <taxon>lamiids</taxon>
        <taxon>Gentianales</taxon>
        <taxon>Rubiaceae</taxon>
        <taxon>Ixoroideae</taxon>
        <taxon>Gardenieae complex</taxon>
        <taxon>Bertiereae - Coffeeae clade</taxon>
        <taxon>Coffeeae</taxon>
        <taxon>Coffea</taxon>
    </lineage>
</organism>
<keyword evidence="3" id="KW-1185">Reference proteome</keyword>
<evidence type="ECO:0000256" key="1">
    <source>
        <dbReference type="SAM" id="MobiDB-lite"/>
    </source>
</evidence>
<dbReference type="AlphaFoldDB" id="A0A068ULB6"/>
<dbReference type="InParanoid" id="A0A068ULB6"/>
<dbReference type="PANTHER" id="PTHR15818">
    <property type="entry name" value="G PATCH AND KOW-CONTAINING"/>
    <property type="match status" value="1"/>
</dbReference>
<accession>A0A068ULB6</accession>
<evidence type="ECO:0000313" key="3">
    <source>
        <dbReference type="Proteomes" id="UP000295252"/>
    </source>
</evidence>
<proteinExistence type="predicted"/>
<dbReference type="GO" id="GO:0000398">
    <property type="term" value="P:mRNA splicing, via spliceosome"/>
    <property type="evidence" value="ECO:0007669"/>
    <property type="project" value="InterPro"/>
</dbReference>
<dbReference type="GO" id="GO:0005681">
    <property type="term" value="C:spliceosomal complex"/>
    <property type="evidence" value="ECO:0007669"/>
    <property type="project" value="TreeGrafter"/>
</dbReference>
<gene>
    <name evidence="2" type="ORF">GSCOC_T00028642001</name>
</gene>
<protein>
    <submittedName>
        <fullName evidence="2">Uncharacterized protein</fullName>
    </submittedName>
</protein>